<organism evidence="1 2">
    <name type="scientific">Agrilus planipennis</name>
    <name type="common">Emerald ash borer</name>
    <name type="synonym">Agrilus marcopoli</name>
    <dbReference type="NCBI Taxonomy" id="224129"/>
    <lineage>
        <taxon>Eukaryota</taxon>
        <taxon>Metazoa</taxon>
        <taxon>Ecdysozoa</taxon>
        <taxon>Arthropoda</taxon>
        <taxon>Hexapoda</taxon>
        <taxon>Insecta</taxon>
        <taxon>Pterygota</taxon>
        <taxon>Neoptera</taxon>
        <taxon>Endopterygota</taxon>
        <taxon>Coleoptera</taxon>
        <taxon>Polyphaga</taxon>
        <taxon>Elateriformia</taxon>
        <taxon>Buprestoidea</taxon>
        <taxon>Buprestidae</taxon>
        <taxon>Agrilinae</taxon>
        <taxon>Agrilus</taxon>
    </lineage>
</organism>
<accession>A0A7F5RCW0</accession>
<keyword evidence="1" id="KW-1185">Reference proteome</keyword>
<dbReference type="GeneID" id="112905479"/>
<dbReference type="InParanoid" id="A0A7F5RCW0"/>
<protein>
    <submittedName>
        <fullName evidence="2">Cilia- and flagella-associated protein 251-like</fullName>
    </submittedName>
</protein>
<proteinExistence type="predicted"/>
<dbReference type="KEGG" id="apln:112905479"/>
<dbReference type="RefSeq" id="XP_025833803.1">
    <property type="nucleotide sequence ID" value="XM_025978018.1"/>
</dbReference>
<gene>
    <name evidence="2" type="primary">LOC112905479</name>
</gene>
<evidence type="ECO:0000313" key="2">
    <source>
        <dbReference type="RefSeq" id="XP_025833803.1"/>
    </source>
</evidence>
<reference evidence="2" key="1">
    <citation type="submission" date="2025-08" db="UniProtKB">
        <authorList>
            <consortium name="RefSeq"/>
        </authorList>
    </citation>
    <scope>IDENTIFICATION</scope>
    <source>
        <tissue evidence="2">Entire body</tissue>
    </source>
</reference>
<evidence type="ECO:0000313" key="1">
    <source>
        <dbReference type="Proteomes" id="UP000192223"/>
    </source>
</evidence>
<dbReference type="AlphaFoldDB" id="A0A7F5RCW0"/>
<sequence length="142" mass="16616">MIVDIRYRDFNETGEIRDQASFLEFVKLYINHRPVHGISVDALKSAYNTFKEEEEIDEPLTREAFIEGMCEIGEAFTKPKLSKCLSVLLHFDGNQDYKQEFFFLPEEIDFDFFLNDMLGIDMNRTNVEEAKVSKNQADEDII</sequence>
<dbReference type="Proteomes" id="UP000192223">
    <property type="component" value="Unplaced"/>
</dbReference>
<name>A0A7F5RCW0_AGRPL</name>
<dbReference type="OrthoDB" id="4899631at2759"/>